<feature type="transmembrane region" description="Helical" evidence="1">
    <location>
        <begin position="88"/>
        <end position="114"/>
    </location>
</feature>
<dbReference type="InterPro" id="IPR000700">
    <property type="entry name" value="PAS-assoc_C"/>
</dbReference>
<keyword evidence="1" id="KW-1133">Transmembrane helix</keyword>
<dbReference type="InterPro" id="IPR052155">
    <property type="entry name" value="Biofilm_reg_signaling"/>
</dbReference>
<feature type="transmembrane region" description="Helical" evidence="1">
    <location>
        <begin position="28"/>
        <end position="50"/>
    </location>
</feature>
<dbReference type="InterPro" id="IPR029787">
    <property type="entry name" value="Nucleotide_cyclase"/>
</dbReference>
<dbReference type="NCBIfam" id="TIGR00254">
    <property type="entry name" value="GGDEF"/>
    <property type="match status" value="1"/>
</dbReference>
<dbReference type="SUPFAM" id="SSF55073">
    <property type="entry name" value="Nucleotide cyclase"/>
    <property type="match status" value="1"/>
</dbReference>
<dbReference type="InterPro" id="IPR000014">
    <property type="entry name" value="PAS"/>
</dbReference>
<proteinExistence type="predicted"/>
<dbReference type="SMART" id="SM00086">
    <property type="entry name" value="PAC"/>
    <property type="match status" value="1"/>
</dbReference>
<dbReference type="PROSITE" id="PS50113">
    <property type="entry name" value="PAC"/>
    <property type="match status" value="1"/>
</dbReference>
<dbReference type="PANTHER" id="PTHR44757">
    <property type="entry name" value="DIGUANYLATE CYCLASE DGCP"/>
    <property type="match status" value="1"/>
</dbReference>
<dbReference type="CDD" id="cd01948">
    <property type="entry name" value="EAL"/>
    <property type="match status" value="1"/>
</dbReference>
<dbReference type="SUPFAM" id="SSF55785">
    <property type="entry name" value="PYP-like sensor domain (PAS domain)"/>
    <property type="match status" value="1"/>
</dbReference>
<dbReference type="Pfam" id="PF20969">
    <property type="entry name" value="MASE11"/>
    <property type="match status" value="1"/>
</dbReference>
<dbReference type="Proteomes" id="UP000650424">
    <property type="component" value="Unassembled WGS sequence"/>
</dbReference>
<dbReference type="PANTHER" id="PTHR44757:SF2">
    <property type="entry name" value="BIOFILM ARCHITECTURE MAINTENANCE PROTEIN MBAA"/>
    <property type="match status" value="1"/>
</dbReference>
<dbReference type="EMBL" id="JACOGF010000004">
    <property type="protein sequence ID" value="MBC3917615.1"/>
    <property type="molecule type" value="Genomic_DNA"/>
</dbReference>
<dbReference type="PROSITE" id="PS50887">
    <property type="entry name" value="GGDEF"/>
    <property type="match status" value="1"/>
</dbReference>
<comment type="caution">
    <text evidence="5">The sequence shown here is derived from an EMBL/GenBank/DDBJ whole genome shotgun (WGS) entry which is preliminary data.</text>
</comment>
<dbReference type="CDD" id="cd00130">
    <property type="entry name" value="PAS"/>
    <property type="match status" value="1"/>
</dbReference>
<feature type="transmembrane region" description="Helical" evidence="1">
    <location>
        <begin position="126"/>
        <end position="146"/>
    </location>
</feature>
<feature type="domain" description="EAL" evidence="3">
    <location>
        <begin position="526"/>
        <end position="778"/>
    </location>
</feature>
<dbReference type="SMART" id="SM00267">
    <property type="entry name" value="GGDEF"/>
    <property type="match status" value="1"/>
</dbReference>
<feature type="transmembrane region" description="Helical" evidence="1">
    <location>
        <begin position="158"/>
        <end position="184"/>
    </location>
</feature>
<dbReference type="Pfam" id="PF00990">
    <property type="entry name" value="GGDEF"/>
    <property type="match status" value="1"/>
</dbReference>
<keyword evidence="6" id="KW-1185">Reference proteome</keyword>
<evidence type="ECO:0000313" key="5">
    <source>
        <dbReference type="EMBL" id="MBC3917615.1"/>
    </source>
</evidence>
<feature type="transmembrane region" description="Helical" evidence="1">
    <location>
        <begin position="56"/>
        <end position="76"/>
    </location>
</feature>
<dbReference type="InterPro" id="IPR001610">
    <property type="entry name" value="PAC"/>
</dbReference>
<evidence type="ECO:0000313" key="6">
    <source>
        <dbReference type="Proteomes" id="UP000650424"/>
    </source>
</evidence>
<dbReference type="RefSeq" id="WP_186946869.1">
    <property type="nucleotide sequence ID" value="NZ_JACOGF010000004.1"/>
</dbReference>
<evidence type="ECO:0000256" key="1">
    <source>
        <dbReference type="SAM" id="Phobius"/>
    </source>
</evidence>
<dbReference type="InterPro" id="IPR043128">
    <property type="entry name" value="Rev_trsase/Diguanyl_cyclase"/>
</dbReference>
<organism evidence="5 6">
    <name type="scientific">Undibacterium hunanense</name>
    <dbReference type="NCBI Taxonomy" id="2762292"/>
    <lineage>
        <taxon>Bacteria</taxon>
        <taxon>Pseudomonadati</taxon>
        <taxon>Pseudomonadota</taxon>
        <taxon>Betaproteobacteria</taxon>
        <taxon>Burkholderiales</taxon>
        <taxon>Oxalobacteraceae</taxon>
        <taxon>Undibacterium</taxon>
    </lineage>
</organism>
<dbReference type="Gene3D" id="3.20.20.450">
    <property type="entry name" value="EAL domain"/>
    <property type="match status" value="1"/>
</dbReference>
<evidence type="ECO:0000259" key="4">
    <source>
        <dbReference type="PROSITE" id="PS50887"/>
    </source>
</evidence>
<feature type="domain" description="PAC" evidence="2">
    <location>
        <begin position="293"/>
        <end position="347"/>
    </location>
</feature>
<dbReference type="InterPro" id="IPR000160">
    <property type="entry name" value="GGDEF_dom"/>
</dbReference>
<dbReference type="InterPro" id="IPR001633">
    <property type="entry name" value="EAL_dom"/>
</dbReference>
<feature type="domain" description="GGDEF" evidence="4">
    <location>
        <begin position="379"/>
        <end position="517"/>
    </location>
</feature>
<reference evidence="5 6" key="1">
    <citation type="submission" date="2020-08" db="EMBL/GenBank/DDBJ databases">
        <title>Novel species isolated from subtropical streams in China.</title>
        <authorList>
            <person name="Lu H."/>
        </authorList>
    </citation>
    <scope>NUCLEOTIDE SEQUENCE [LARGE SCALE GENOMIC DNA]</scope>
    <source>
        <strain evidence="5 6">CY18W</strain>
    </source>
</reference>
<gene>
    <name evidence="5" type="ORF">H8L32_09040</name>
</gene>
<dbReference type="SUPFAM" id="SSF141868">
    <property type="entry name" value="EAL domain-like"/>
    <property type="match status" value="1"/>
</dbReference>
<evidence type="ECO:0000259" key="2">
    <source>
        <dbReference type="PROSITE" id="PS50113"/>
    </source>
</evidence>
<dbReference type="CDD" id="cd01949">
    <property type="entry name" value="GGDEF"/>
    <property type="match status" value="1"/>
</dbReference>
<dbReference type="NCBIfam" id="TIGR00229">
    <property type="entry name" value="sensory_box"/>
    <property type="match status" value="1"/>
</dbReference>
<dbReference type="Gene3D" id="3.30.450.20">
    <property type="entry name" value="PAS domain"/>
    <property type="match status" value="1"/>
</dbReference>
<dbReference type="Pfam" id="PF00563">
    <property type="entry name" value="EAL"/>
    <property type="match status" value="1"/>
</dbReference>
<dbReference type="InterPro" id="IPR035919">
    <property type="entry name" value="EAL_sf"/>
</dbReference>
<dbReference type="SMART" id="SM00052">
    <property type="entry name" value="EAL"/>
    <property type="match status" value="1"/>
</dbReference>
<dbReference type="PROSITE" id="PS50883">
    <property type="entry name" value="EAL"/>
    <property type="match status" value="1"/>
</dbReference>
<dbReference type="Pfam" id="PF13426">
    <property type="entry name" value="PAS_9"/>
    <property type="match status" value="1"/>
</dbReference>
<keyword evidence="1" id="KW-0812">Transmembrane</keyword>
<dbReference type="InterPro" id="IPR048437">
    <property type="entry name" value="MASE11"/>
</dbReference>
<sequence length="795" mass="88782">MTVFQFIRNYYLLTPSALNETHQWREQVLSAILFFVLALGSATAIPSIVLAVSENLWSVVVVDIFALIWVATIWRLPFLNFRQRAWNFLLFLYLLGVWFLIKVGLTGLIYLMAFPVLTSLLLNLRYAMQALLLSALSLLVVGYLADPSLHVYGFDSHPFLRLIIVTLNFTFISAVMAISCGVLLQRLDGSLEQQRVIAASLQLGQSSLRMANEELRLIVAAVARLNDMVMIIHVDADAVGKRCLKIVFVNDAFVRQTGFSSIDVIDKSPVFLQGPRTQTEELERLSHALITCESVHIELICYTRDGNEFWIEADIVPLANDAGQYAHWVATGRDISERKKAQEHIHRLAYFDVLTGLPNRRLLLDRMGILLATARRSNMFSAVLFIDLDHFKYINDARGHAVGDALLIQVAERLSLSLREVDTVAHIGGDEFVVLLCHVSNDVAVSAHAAQAVAEKIRYAISQFFDINGMQYNTTCSIGITLLPRENQSAHDLLREADTAMFRAKSCGRNQISFYETGMQSEVEQRLTVERELSEAISGGQLQMHIQPQVDRHGTPVGGEMLMRWTHPERGPISPAIFIPVAEESGMILRLGDWVMEQGCLALLQLQQAGWDIPLSVNVSPKQFRQVDFVEKVKQVLKNTGAPPARLILEVTEGLLIENLQDTIARMVELTKLGIRFSIDDFGTGYSSLAYLKKLPLYELKIDKSFVQDTPDDANDTAIVQSILSMASHLGLRVVAEGVETREQADFLIANGCASMQGFLFFRPMPLDKWLALQKQNSLSVSAFTPADTSLASSQ</sequence>
<dbReference type="Gene3D" id="3.30.70.270">
    <property type="match status" value="1"/>
</dbReference>
<dbReference type="InterPro" id="IPR035965">
    <property type="entry name" value="PAS-like_dom_sf"/>
</dbReference>
<keyword evidence="1" id="KW-0472">Membrane</keyword>
<evidence type="ECO:0000259" key="3">
    <source>
        <dbReference type="PROSITE" id="PS50883"/>
    </source>
</evidence>
<accession>A0ABR6ZP23</accession>
<protein>
    <submittedName>
        <fullName evidence="5">EAL domain-containing protein</fullName>
    </submittedName>
</protein>
<name>A0ABR6ZP23_9BURK</name>